<dbReference type="Pfam" id="PF01361">
    <property type="entry name" value="Tautomerase"/>
    <property type="match status" value="1"/>
</dbReference>
<dbReference type="SUPFAM" id="SSF55331">
    <property type="entry name" value="Tautomerase/MIF"/>
    <property type="match status" value="1"/>
</dbReference>
<dbReference type="AlphaFoldDB" id="A0A371Q9E2"/>
<organism evidence="4 5">
    <name type="scientific">Streptomyces inhibens</name>
    <dbReference type="NCBI Taxonomy" id="2293571"/>
    <lineage>
        <taxon>Bacteria</taxon>
        <taxon>Bacillati</taxon>
        <taxon>Actinomycetota</taxon>
        <taxon>Actinomycetes</taxon>
        <taxon>Kitasatosporales</taxon>
        <taxon>Streptomycetaceae</taxon>
        <taxon>Streptomyces</taxon>
    </lineage>
</organism>
<dbReference type="PANTHER" id="PTHR35530">
    <property type="entry name" value="TAUTOMERASE-RELATED"/>
    <property type="match status" value="1"/>
</dbReference>
<evidence type="ECO:0000256" key="1">
    <source>
        <dbReference type="ARBA" id="ARBA00006723"/>
    </source>
</evidence>
<keyword evidence="2" id="KW-0413">Isomerase</keyword>
<dbReference type="GO" id="GO:0016853">
    <property type="term" value="F:isomerase activity"/>
    <property type="evidence" value="ECO:0007669"/>
    <property type="project" value="UniProtKB-KW"/>
</dbReference>
<evidence type="ECO:0000313" key="5">
    <source>
        <dbReference type="Proteomes" id="UP000262477"/>
    </source>
</evidence>
<comment type="caution">
    <text evidence="4">The sequence shown here is derived from an EMBL/GenBank/DDBJ whole genome shotgun (WGS) entry which is preliminary data.</text>
</comment>
<proteinExistence type="inferred from homology"/>
<keyword evidence="5" id="KW-1185">Reference proteome</keyword>
<dbReference type="Gene3D" id="3.30.429.10">
    <property type="entry name" value="Macrophage Migration Inhibitory Factor"/>
    <property type="match status" value="1"/>
</dbReference>
<reference evidence="4 5" key="1">
    <citation type="submission" date="2018-08" db="EMBL/GenBank/DDBJ databases">
        <title>Streptomyces NEAU-D10 sp. nov., a novel Actinomycete isolated from soil.</title>
        <authorList>
            <person name="Jin L."/>
        </authorList>
    </citation>
    <scope>NUCLEOTIDE SEQUENCE [LARGE SCALE GENOMIC DNA]</scope>
    <source>
        <strain evidence="4 5">NEAU-D10</strain>
    </source>
</reference>
<accession>A0A371Q9E2</accession>
<gene>
    <name evidence="4" type="ORF">DY245_05360</name>
</gene>
<dbReference type="NCBIfam" id="NF041920">
    <property type="entry name" value="DmpI"/>
    <property type="match status" value="1"/>
</dbReference>
<dbReference type="Proteomes" id="UP000262477">
    <property type="component" value="Unassembled WGS sequence"/>
</dbReference>
<protein>
    <submittedName>
        <fullName evidence="4">4-oxalocrotonate tautomerase</fullName>
    </submittedName>
</protein>
<sequence length="75" mass="8343">MFPFPYGHIRQGSSAMPIVTVQQGPRSVELKRELVKQITDAFVDAYKIPAETVQVWIQEVPTDSWGAAGKLIADK</sequence>
<evidence type="ECO:0000256" key="2">
    <source>
        <dbReference type="ARBA" id="ARBA00023235"/>
    </source>
</evidence>
<dbReference type="InterPro" id="IPR004370">
    <property type="entry name" value="4-OT-like_dom"/>
</dbReference>
<evidence type="ECO:0000259" key="3">
    <source>
        <dbReference type="Pfam" id="PF01361"/>
    </source>
</evidence>
<name>A0A371Q9E2_STRIH</name>
<evidence type="ECO:0000313" key="4">
    <source>
        <dbReference type="EMBL" id="REK91284.1"/>
    </source>
</evidence>
<comment type="similarity">
    <text evidence="1">Belongs to the 4-oxalocrotonate tautomerase family.</text>
</comment>
<dbReference type="EMBL" id="QUAC01000032">
    <property type="protein sequence ID" value="REK91284.1"/>
    <property type="molecule type" value="Genomic_DNA"/>
</dbReference>
<dbReference type="OrthoDB" id="4965437at2"/>
<feature type="domain" description="4-oxalocrotonate tautomerase-like" evidence="3">
    <location>
        <begin position="18"/>
        <end position="74"/>
    </location>
</feature>
<dbReference type="PANTHER" id="PTHR35530:SF2">
    <property type="entry name" value="BSL4019 PROTEIN"/>
    <property type="match status" value="1"/>
</dbReference>
<dbReference type="InterPro" id="IPR014347">
    <property type="entry name" value="Tautomerase/MIF_sf"/>
</dbReference>